<feature type="chain" id="PRO_5043495751" evidence="1">
    <location>
        <begin position="21"/>
        <end position="73"/>
    </location>
</feature>
<evidence type="ECO:0000256" key="1">
    <source>
        <dbReference type="SAM" id="SignalP"/>
    </source>
</evidence>
<dbReference type="EMBL" id="BTSX01000002">
    <property type="protein sequence ID" value="GMS85354.1"/>
    <property type="molecule type" value="Genomic_DNA"/>
</dbReference>
<dbReference type="AlphaFoldDB" id="A0AAV5SR53"/>
<evidence type="ECO:0000313" key="2">
    <source>
        <dbReference type="EMBL" id="GMS85354.1"/>
    </source>
</evidence>
<keyword evidence="3" id="KW-1185">Reference proteome</keyword>
<accession>A0AAV5SR53</accession>
<keyword evidence="1" id="KW-0732">Signal</keyword>
<proteinExistence type="predicted"/>
<name>A0AAV5SR53_9BILA</name>
<feature type="signal peptide" evidence="1">
    <location>
        <begin position="1"/>
        <end position="20"/>
    </location>
</feature>
<feature type="non-terminal residue" evidence="2">
    <location>
        <position position="1"/>
    </location>
</feature>
<gene>
    <name evidence="2" type="ORF">PENTCL1PPCAC_7529</name>
</gene>
<organism evidence="2 3">
    <name type="scientific">Pristionchus entomophagus</name>
    <dbReference type="NCBI Taxonomy" id="358040"/>
    <lineage>
        <taxon>Eukaryota</taxon>
        <taxon>Metazoa</taxon>
        <taxon>Ecdysozoa</taxon>
        <taxon>Nematoda</taxon>
        <taxon>Chromadorea</taxon>
        <taxon>Rhabditida</taxon>
        <taxon>Rhabditina</taxon>
        <taxon>Diplogasteromorpha</taxon>
        <taxon>Diplogasteroidea</taxon>
        <taxon>Neodiplogasteridae</taxon>
        <taxon>Pristionchus</taxon>
    </lineage>
</organism>
<dbReference type="Proteomes" id="UP001432027">
    <property type="component" value="Unassembled WGS sequence"/>
</dbReference>
<sequence>AMVAAFPLLLVVMESKTARTVETAKMRRIISKHAQNIPTSCRPSDATEDVFLPLLVVMVSKTARMDRMRGIAV</sequence>
<evidence type="ECO:0000313" key="3">
    <source>
        <dbReference type="Proteomes" id="UP001432027"/>
    </source>
</evidence>
<feature type="non-terminal residue" evidence="2">
    <location>
        <position position="73"/>
    </location>
</feature>
<protein>
    <submittedName>
        <fullName evidence="2">Uncharacterized protein</fullName>
    </submittedName>
</protein>
<reference evidence="2" key="1">
    <citation type="submission" date="2023-10" db="EMBL/GenBank/DDBJ databases">
        <title>Genome assembly of Pristionchus species.</title>
        <authorList>
            <person name="Yoshida K."/>
            <person name="Sommer R.J."/>
        </authorList>
    </citation>
    <scope>NUCLEOTIDE SEQUENCE</scope>
    <source>
        <strain evidence="2">RS0144</strain>
    </source>
</reference>
<comment type="caution">
    <text evidence="2">The sequence shown here is derived from an EMBL/GenBank/DDBJ whole genome shotgun (WGS) entry which is preliminary data.</text>
</comment>